<dbReference type="GO" id="GO:0006298">
    <property type="term" value="P:mismatch repair"/>
    <property type="evidence" value="ECO:0007669"/>
    <property type="project" value="TreeGrafter"/>
</dbReference>
<accession>Q7M9R1</accession>
<dbReference type="GO" id="GO:0046872">
    <property type="term" value="F:metal ion binding"/>
    <property type="evidence" value="ECO:0007669"/>
    <property type="project" value="UniProtKB-KW"/>
</dbReference>
<comment type="cofactor">
    <cofactor evidence="2">
        <name>[4Fe-4S] cluster</name>
        <dbReference type="ChEBI" id="CHEBI:49883"/>
    </cofactor>
</comment>
<keyword evidence="9" id="KW-0227">DNA damage</keyword>
<dbReference type="Pfam" id="PF00633">
    <property type="entry name" value="HHH"/>
    <property type="match status" value="1"/>
</dbReference>
<proteinExistence type="inferred from homology"/>
<dbReference type="InterPro" id="IPR023170">
    <property type="entry name" value="HhH_base_excis_C"/>
</dbReference>
<keyword evidence="12" id="KW-0411">Iron-sulfur</keyword>
<keyword evidence="10 16" id="KW-0378">Hydrolase</keyword>
<dbReference type="InterPro" id="IPR003265">
    <property type="entry name" value="HhH-GPD_domain"/>
</dbReference>
<dbReference type="CDD" id="cd00056">
    <property type="entry name" value="ENDO3c"/>
    <property type="match status" value="1"/>
</dbReference>
<evidence type="ECO:0000256" key="8">
    <source>
        <dbReference type="ARBA" id="ARBA00022723"/>
    </source>
</evidence>
<evidence type="ECO:0000256" key="2">
    <source>
        <dbReference type="ARBA" id="ARBA00001966"/>
    </source>
</evidence>
<evidence type="ECO:0000256" key="5">
    <source>
        <dbReference type="ARBA" id="ARBA00012045"/>
    </source>
</evidence>
<evidence type="ECO:0000256" key="13">
    <source>
        <dbReference type="ARBA" id="ARBA00023204"/>
    </source>
</evidence>
<evidence type="ECO:0000256" key="11">
    <source>
        <dbReference type="ARBA" id="ARBA00023004"/>
    </source>
</evidence>
<organism evidence="17">
    <name type="scientific">Wolinella succinogenes (strain ATCC 29543 / DSM 1740 / CCUG 13145 / JCM 31913 / LMG 7466 / NCTC 11488 / FDC 602W)</name>
    <name type="common">Vibrio succinogenes</name>
    <dbReference type="NCBI Taxonomy" id="273121"/>
    <lineage>
        <taxon>Bacteria</taxon>
        <taxon>Pseudomonadati</taxon>
        <taxon>Campylobacterota</taxon>
        <taxon>Epsilonproteobacteria</taxon>
        <taxon>Campylobacterales</taxon>
        <taxon>Helicobacteraceae</taxon>
        <taxon>Wolinella</taxon>
    </lineage>
</organism>
<keyword evidence="11" id="KW-0408">Iron</keyword>
<evidence type="ECO:0000313" key="17">
    <source>
        <dbReference type="Proteomes" id="UP000000422"/>
    </source>
</evidence>
<dbReference type="InterPro" id="IPR011257">
    <property type="entry name" value="DNA_glycosylase"/>
</dbReference>
<dbReference type="GO" id="GO:0034039">
    <property type="term" value="F:8-oxo-7,8-dihydroguanine DNA N-glycosylase activity"/>
    <property type="evidence" value="ECO:0007669"/>
    <property type="project" value="TreeGrafter"/>
</dbReference>
<evidence type="ECO:0000256" key="14">
    <source>
        <dbReference type="ARBA" id="ARBA00023295"/>
    </source>
</evidence>
<comment type="function">
    <text evidence="3">Adenine glycosylase active on G-A mispairs. MutY also corrects error-prone DNA synthesis past GO lesions which are due to the oxidatively damaged form of guanine: 7,8-dihydro-8-oxoguanine (8-oxo-dGTP).</text>
</comment>
<dbReference type="EC" id="3.2.2.31" evidence="5"/>
<keyword evidence="7" id="KW-0004">4Fe-4S</keyword>
<keyword evidence="8" id="KW-0479">Metal-binding</keyword>
<evidence type="ECO:0000256" key="10">
    <source>
        <dbReference type="ARBA" id="ARBA00022801"/>
    </source>
</evidence>
<dbReference type="InterPro" id="IPR000445">
    <property type="entry name" value="HhH_motif"/>
</dbReference>
<comment type="similarity">
    <text evidence="4">Belongs to the Nth/MutY family.</text>
</comment>
<evidence type="ECO:0000256" key="9">
    <source>
        <dbReference type="ARBA" id="ARBA00022763"/>
    </source>
</evidence>
<comment type="catalytic activity">
    <reaction evidence="1">
        <text>Hydrolyzes free adenine bases from 7,8-dihydro-8-oxoguanine:adenine mismatched double-stranded DNA, leaving an apurinic site.</text>
        <dbReference type="EC" id="3.2.2.31"/>
    </reaction>
</comment>
<dbReference type="PANTHER" id="PTHR42944:SF1">
    <property type="entry name" value="ADENINE DNA GLYCOSYLASE"/>
    <property type="match status" value="1"/>
</dbReference>
<evidence type="ECO:0000256" key="7">
    <source>
        <dbReference type="ARBA" id="ARBA00022485"/>
    </source>
</evidence>
<dbReference type="GO" id="GO:0006284">
    <property type="term" value="P:base-excision repair"/>
    <property type="evidence" value="ECO:0007669"/>
    <property type="project" value="InterPro"/>
</dbReference>
<keyword evidence="13" id="KW-0234">DNA repair</keyword>
<dbReference type="InterPro" id="IPR015797">
    <property type="entry name" value="NUDIX_hydrolase-like_dom_sf"/>
</dbReference>
<dbReference type="InterPro" id="IPR003651">
    <property type="entry name" value="Endonuclease3_FeS-loop_motif"/>
</dbReference>
<dbReference type="eggNOG" id="COG1194">
    <property type="taxonomic scope" value="Bacteria"/>
</dbReference>
<dbReference type="SUPFAM" id="SSF55811">
    <property type="entry name" value="Nudix"/>
    <property type="match status" value="1"/>
</dbReference>
<evidence type="ECO:0000256" key="1">
    <source>
        <dbReference type="ARBA" id="ARBA00000843"/>
    </source>
</evidence>
<dbReference type="SUPFAM" id="SSF48150">
    <property type="entry name" value="DNA-glycosylase"/>
    <property type="match status" value="1"/>
</dbReference>
<protein>
    <recommendedName>
        <fullName evidence="6">Adenine DNA glycosylase</fullName>
        <ecNumber evidence="5">3.2.2.31</ecNumber>
    </recommendedName>
</protein>
<dbReference type="GO" id="GO:0000701">
    <property type="term" value="F:purine-specific mismatch base pair DNA N-glycosylase activity"/>
    <property type="evidence" value="ECO:0007669"/>
    <property type="project" value="UniProtKB-EC"/>
</dbReference>
<dbReference type="PANTHER" id="PTHR42944">
    <property type="entry name" value="ADENINE DNA GLYCOSYLASE"/>
    <property type="match status" value="1"/>
</dbReference>
<evidence type="ECO:0000256" key="4">
    <source>
        <dbReference type="ARBA" id="ARBA00008343"/>
    </source>
</evidence>
<evidence type="ECO:0000259" key="15">
    <source>
        <dbReference type="SMART" id="SM00478"/>
    </source>
</evidence>
<dbReference type="Gene3D" id="1.10.1670.10">
    <property type="entry name" value="Helix-hairpin-Helix base-excision DNA repair enzymes (C-terminal)"/>
    <property type="match status" value="1"/>
</dbReference>
<gene>
    <name evidence="16" type="primary">MUTY</name>
    <name evidence="16" type="ordered locus">WS0745</name>
</gene>
<dbReference type="Proteomes" id="UP000000422">
    <property type="component" value="Chromosome"/>
</dbReference>
<dbReference type="Gene3D" id="1.10.340.30">
    <property type="entry name" value="Hypothetical protein, domain 2"/>
    <property type="match status" value="1"/>
</dbReference>
<name>Q7M9R1_WOLSU</name>
<feature type="domain" description="HhH-GPD" evidence="15">
    <location>
        <begin position="38"/>
        <end position="181"/>
    </location>
</feature>
<reference evidence="16 17" key="1">
    <citation type="journal article" date="2003" name="Proc. Natl. Acad. Sci. U.S.A.">
        <title>Complete genome sequence and analysis of Wolinella succinogenes.</title>
        <authorList>
            <person name="Baar C."/>
            <person name="Eppinger M."/>
            <person name="Raddatz G."/>
            <person name="Simon JM."/>
            <person name="Lanz C."/>
            <person name="Klimmek O."/>
            <person name="Nandakumar R."/>
            <person name="Gross R."/>
            <person name="Rosinus A."/>
            <person name="Keller H."/>
            <person name="Jagtap P."/>
            <person name="Linke B."/>
            <person name="Meyer F."/>
            <person name="Lederer H."/>
            <person name="Schuster S.C."/>
        </authorList>
    </citation>
    <scope>NUCLEOTIDE SEQUENCE [LARGE SCALE GENOMIC DNA]</scope>
    <source>
        <strain evidence="17">ATCC 29543 / DSM 1740 / CCUG 13145 / JCM 31913 / LMG 7466 / NCTC 11488 / FDC 602W</strain>
    </source>
</reference>
<sequence>MHQDAQTSLLLWYQANGRHHLPWRHPLHPYEILISEMMLQQTQVNTVLERFYYPFLERFPTLESIARAEESEILLAWRGLGYYSRARNLHALAKTCQQGLPRSVSELEGLPGIGAYTARAIACFGFRESVAILDGNIKRILSRFFALLGVGERELWRRAEEFLNPLAAFDHNQALLDVGALLCKPKNPLCQECPLSPWCKGKEDPLRYTPSKTRRYEELELFYGICIQEGRVAMVQSQERLYKGLWGFVPLLGAPLDSSSLGMIKHGYTKYKITAHLYEIRSLPGDSKPSWIPLGELEHLPLSILAHKLWSCFLERSSLK</sequence>
<dbReference type="AlphaFoldDB" id="Q7M9R1"/>
<dbReference type="Pfam" id="PF10576">
    <property type="entry name" value="EndIII_4Fe-2S"/>
    <property type="match status" value="1"/>
</dbReference>
<dbReference type="HOGENOM" id="CLU_012862_0_2_7"/>
<evidence type="ECO:0000313" key="16">
    <source>
        <dbReference type="EMBL" id="CAE09861.1"/>
    </source>
</evidence>
<dbReference type="EMBL" id="BX571659">
    <property type="protein sequence ID" value="CAE09861.1"/>
    <property type="molecule type" value="Genomic_DNA"/>
</dbReference>
<keyword evidence="17" id="KW-1185">Reference proteome</keyword>
<evidence type="ECO:0000256" key="3">
    <source>
        <dbReference type="ARBA" id="ARBA00002933"/>
    </source>
</evidence>
<evidence type="ECO:0000256" key="6">
    <source>
        <dbReference type="ARBA" id="ARBA00022023"/>
    </source>
</evidence>
<dbReference type="InterPro" id="IPR004035">
    <property type="entry name" value="Endouclease-III_FeS-bd_BS"/>
</dbReference>
<evidence type="ECO:0000256" key="12">
    <source>
        <dbReference type="ARBA" id="ARBA00023014"/>
    </source>
</evidence>
<dbReference type="InterPro" id="IPR044298">
    <property type="entry name" value="MIG/MutY"/>
</dbReference>
<dbReference type="KEGG" id="wsu:WS0745"/>
<dbReference type="GO" id="GO:0035485">
    <property type="term" value="F:adenine/guanine mispair binding"/>
    <property type="evidence" value="ECO:0007669"/>
    <property type="project" value="TreeGrafter"/>
</dbReference>
<dbReference type="SMART" id="SM00478">
    <property type="entry name" value="ENDO3c"/>
    <property type="match status" value="1"/>
</dbReference>
<dbReference type="Pfam" id="PF00730">
    <property type="entry name" value="HhH-GPD"/>
    <property type="match status" value="1"/>
</dbReference>
<dbReference type="STRING" id="273121.WS0745"/>
<dbReference type="RefSeq" id="WP_011138658.1">
    <property type="nucleotide sequence ID" value="NC_005090.1"/>
</dbReference>
<keyword evidence="14 16" id="KW-0326">Glycosidase</keyword>
<dbReference type="PROSITE" id="PS00764">
    <property type="entry name" value="ENDONUCLEASE_III_1"/>
    <property type="match status" value="1"/>
</dbReference>
<dbReference type="GO" id="GO:0032357">
    <property type="term" value="F:oxidized purine DNA binding"/>
    <property type="evidence" value="ECO:0007669"/>
    <property type="project" value="TreeGrafter"/>
</dbReference>
<dbReference type="GO" id="GO:0051539">
    <property type="term" value="F:4 iron, 4 sulfur cluster binding"/>
    <property type="evidence" value="ECO:0007669"/>
    <property type="project" value="UniProtKB-KW"/>
</dbReference>